<organism evidence="1 2">
    <name type="scientific">Microbacterium lemovicicum</name>
    <dbReference type="NCBI Taxonomy" id="1072463"/>
    <lineage>
        <taxon>Bacteria</taxon>
        <taxon>Bacillati</taxon>
        <taxon>Actinomycetota</taxon>
        <taxon>Actinomycetes</taxon>
        <taxon>Micrococcales</taxon>
        <taxon>Microbacteriaceae</taxon>
        <taxon>Microbacterium</taxon>
    </lineage>
</organism>
<gene>
    <name evidence="1" type="ORF">CVS47_00487</name>
</gene>
<keyword evidence="2" id="KW-1185">Reference proteome</keyword>
<dbReference type="InterPro" id="IPR039498">
    <property type="entry name" value="NTP_transf_5"/>
</dbReference>
<dbReference type="EMBL" id="CP031423">
    <property type="protein sequence ID" value="AZS35889.1"/>
    <property type="molecule type" value="Genomic_DNA"/>
</dbReference>
<reference evidence="1 2" key="1">
    <citation type="submission" date="2018-08" db="EMBL/GenBank/DDBJ databases">
        <title>Microbacterium lemovicicum sp. nov., a bacterium isolated from a natural uranium-rich soil.</title>
        <authorList>
            <person name="ORTET P."/>
        </authorList>
    </citation>
    <scope>NUCLEOTIDE SEQUENCE [LARGE SCALE GENOMIC DNA]</scope>
    <source>
        <strain evidence="1 2">Viu22</strain>
    </source>
</reference>
<proteinExistence type="predicted"/>
<dbReference type="OrthoDB" id="3782133at2"/>
<sequence>MLDGTGVVDDRSAEDTGSPVAELSLATAVELGHAWLQALFDRAGIRALFIKGPALHRHGLRPHRTSGDIDVLVDPAAFDELCDAVIGAGWRERGSTVLGRHMGKHSRTFLHDRWPCDIDVHRFYPGMLALPEVTFEHLWSRRTLMDFAHRDCVVPDRTGSFLILALHSMRGTDRQPRHEEELANLLRLELTPTERQDISDLARLTGSAETLAPVLSALGISAGDDASAVDPAQVRAWRERVDARSGAYFWISAFRRASIRERSQIVRAAVWPSAADLRLALPHVGTDLRSMTLARAARWGRGIRSLPRAVRAIRAHRRDR</sequence>
<name>A0A3Q9IZ88_9MICO</name>
<evidence type="ECO:0008006" key="3">
    <source>
        <dbReference type="Google" id="ProtNLM"/>
    </source>
</evidence>
<dbReference type="RefSeq" id="WP_127094654.1">
    <property type="nucleotide sequence ID" value="NZ_CP031423.1"/>
</dbReference>
<accession>A0A3Q9IZ88</accession>
<dbReference type="AlphaFoldDB" id="A0A3Q9IZ88"/>
<evidence type="ECO:0000313" key="2">
    <source>
        <dbReference type="Proteomes" id="UP000276888"/>
    </source>
</evidence>
<protein>
    <recommendedName>
        <fullName evidence="3">Nucleotidyltransferase family protein</fullName>
    </recommendedName>
</protein>
<dbReference type="Proteomes" id="UP000276888">
    <property type="component" value="Chromosome"/>
</dbReference>
<dbReference type="Pfam" id="PF14907">
    <property type="entry name" value="NTP_transf_5"/>
    <property type="match status" value="1"/>
</dbReference>
<dbReference type="KEGG" id="mlv:CVS47_00487"/>
<evidence type="ECO:0000313" key="1">
    <source>
        <dbReference type="EMBL" id="AZS35889.1"/>
    </source>
</evidence>